<dbReference type="InterPro" id="IPR000172">
    <property type="entry name" value="GMC_OxRdtase_N"/>
</dbReference>
<dbReference type="InterPro" id="IPR007867">
    <property type="entry name" value="GMC_OxRtase_C"/>
</dbReference>
<dbReference type="Gene3D" id="3.30.560.10">
    <property type="entry name" value="Glucose Oxidase, domain 3"/>
    <property type="match status" value="1"/>
</dbReference>
<feature type="compositionally biased region" description="Basic and acidic residues" evidence="13">
    <location>
        <begin position="472"/>
        <end position="485"/>
    </location>
</feature>
<keyword evidence="5" id="KW-0963">Cytoplasm</keyword>
<proteinExistence type="inferred from homology"/>
<evidence type="ECO:0000256" key="13">
    <source>
        <dbReference type="SAM" id="MobiDB-lite"/>
    </source>
</evidence>
<keyword evidence="6" id="KW-0134">Cell wall</keyword>
<evidence type="ECO:0000313" key="17">
    <source>
        <dbReference type="Proteomes" id="UP000042958"/>
    </source>
</evidence>
<dbReference type="PROSITE" id="PS00624">
    <property type="entry name" value="GMC_OXRED_2"/>
    <property type="match status" value="1"/>
</dbReference>
<dbReference type="AlphaFoldDB" id="A0A0F7TXU4"/>
<dbReference type="GO" id="GO:0005737">
    <property type="term" value="C:cytoplasm"/>
    <property type="evidence" value="ECO:0007669"/>
    <property type="project" value="UniProtKB-SubCell"/>
</dbReference>
<dbReference type="Proteomes" id="UP000042958">
    <property type="component" value="Unassembled WGS sequence"/>
</dbReference>
<feature type="active site" description="Proton donor" evidence="10">
    <location>
        <position position="553"/>
    </location>
</feature>
<keyword evidence="9" id="KW-0560">Oxidoreductase</keyword>
<evidence type="ECO:0000259" key="15">
    <source>
        <dbReference type="PROSITE" id="PS00624"/>
    </source>
</evidence>
<evidence type="ECO:0000256" key="3">
    <source>
        <dbReference type="ARBA" id="ARBA00004496"/>
    </source>
</evidence>
<accession>A0A0F7TXU4</accession>
<dbReference type="InterPro" id="IPR036188">
    <property type="entry name" value="FAD/NAD-bd_sf"/>
</dbReference>
<evidence type="ECO:0000259" key="14">
    <source>
        <dbReference type="PROSITE" id="PS00623"/>
    </source>
</evidence>
<dbReference type="GO" id="GO:0016614">
    <property type="term" value="F:oxidoreductase activity, acting on CH-OH group of donors"/>
    <property type="evidence" value="ECO:0007669"/>
    <property type="project" value="InterPro"/>
</dbReference>
<dbReference type="SUPFAM" id="SSF51905">
    <property type="entry name" value="FAD/NAD(P)-binding domain"/>
    <property type="match status" value="1"/>
</dbReference>
<dbReference type="InterPro" id="IPR012132">
    <property type="entry name" value="GMC_OxRdtase"/>
</dbReference>
<keyword evidence="8 11" id="KW-0274">FAD</keyword>
<dbReference type="Pfam" id="PF00732">
    <property type="entry name" value="GMC_oxred_N"/>
    <property type="match status" value="1"/>
</dbReference>
<dbReference type="SUPFAM" id="SSF54373">
    <property type="entry name" value="FAD-linked reductases, C-terminal domain"/>
    <property type="match status" value="1"/>
</dbReference>
<comment type="subcellular location">
    <subcellularLocation>
        <location evidence="3">Cytoplasm</location>
    </subcellularLocation>
    <subcellularLocation>
        <location evidence="2">Secreted</location>
        <location evidence="2">Cell wall</location>
    </subcellularLocation>
</comment>
<keyword evidence="7 12" id="KW-0285">Flavoprotein</keyword>
<dbReference type="OrthoDB" id="269227at2759"/>
<feature type="domain" description="Glucose-methanol-choline oxidoreductase N-terminal" evidence="14">
    <location>
        <begin position="100"/>
        <end position="123"/>
    </location>
</feature>
<organism evidence="16 17">
    <name type="scientific">Penicillium brasilianum</name>
    <dbReference type="NCBI Taxonomy" id="104259"/>
    <lineage>
        <taxon>Eukaryota</taxon>
        <taxon>Fungi</taxon>
        <taxon>Dikarya</taxon>
        <taxon>Ascomycota</taxon>
        <taxon>Pezizomycotina</taxon>
        <taxon>Eurotiomycetes</taxon>
        <taxon>Eurotiomycetidae</taxon>
        <taxon>Eurotiales</taxon>
        <taxon>Aspergillaceae</taxon>
        <taxon>Penicillium</taxon>
    </lineage>
</organism>
<evidence type="ECO:0000256" key="6">
    <source>
        <dbReference type="ARBA" id="ARBA00022512"/>
    </source>
</evidence>
<evidence type="ECO:0000256" key="1">
    <source>
        <dbReference type="ARBA" id="ARBA00001974"/>
    </source>
</evidence>
<keyword evidence="6" id="KW-0964">Secreted</keyword>
<evidence type="ECO:0000256" key="11">
    <source>
        <dbReference type="PIRSR" id="PIRSR000137-2"/>
    </source>
</evidence>
<evidence type="ECO:0000256" key="5">
    <source>
        <dbReference type="ARBA" id="ARBA00022490"/>
    </source>
</evidence>
<feature type="binding site" evidence="11">
    <location>
        <position position="102"/>
    </location>
    <ligand>
        <name>FAD</name>
        <dbReference type="ChEBI" id="CHEBI:57692"/>
    </ligand>
</feature>
<evidence type="ECO:0000256" key="9">
    <source>
        <dbReference type="ARBA" id="ARBA00023002"/>
    </source>
</evidence>
<evidence type="ECO:0000256" key="8">
    <source>
        <dbReference type="ARBA" id="ARBA00022827"/>
    </source>
</evidence>
<dbReference type="PANTHER" id="PTHR11552">
    <property type="entry name" value="GLUCOSE-METHANOL-CHOLINE GMC OXIDOREDUCTASE"/>
    <property type="match status" value="1"/>
</dbReference>
<feature type="active site" description="Proton acceptor" evidence="10">
    <location>
        <position position="598"/>
    </location>
</feature>
<dbReference type="PIRSF" id="PIRSF000137">
    <property type="entry name" value="Alcohol_oxidase"/>
    <property type="match status" value="1"/>
</dbReference>
<feature type="binding site" evidence="11">
    <location>
        <position position="106"/>
    </location>
    <ligand>
        <name>FAD</name>
        <dbReference type="ChEBI" id="CHEBI:57692"/>
    </ligand>
</feature>
<evidence type="ECO:0000256" key="4">
    <source>
        <dbReference type="ARBA" id="ARBA00010790"/>
    </source>
</evidence>
<comment type="cofactor">
    <cofactor evidence="1 11">
        <name>FAD</name>
        <dbReference type="ChEBI" id="CHEBI:57692"/>
    </cofactor>
</comment>
<dbReference type="EMBL" id="CDHK01000011">
    <property type="protein sequence ID" value="CEJ61458.1"/>
    <property type="molecule type" value="Genomic_DNA"/>
</dbReference>
<dbReference type="PROSITE" id="PS00623">
    <property type="entry name" value="GMC_OXRED_1"/>
    <property type="match status" value="1"/>
</dbReference>
<keyword evidence="17" id="KW-1185">Reference proteome</keyword>
<dbReference type="STRING" id="104259.A0A0F7TXU4"/>
<feature type="domain" description="Glucose-methanol-choline oxidoreductase N-terminal" evidence="15">
    <location>
        <begin position="290"/>
        <end position="304"/>
    </location>
</feature>
<evidence type="ECO:0000256" key="12">
    <source>
        <dbReference type="RuleBase" id="RU003968"/>
    </source>
</evidence>
<protein>
    <recommendedName>
        <fullName evidence="14 15">Glucose-methanol-choline oxidoreductase N-terminal domain-containing protein</fullName>
    </recommendedName>
</protein>
<evidence type="ECO:0000256" key="2">
    <source>
        <dbReference type="ARBA" id="ARBA00004191"/>
    </source>
</evidence>
<sequence>MTNEQLIMFQDFETFCQLPLHYIIVGGGTAGLAVAARLSEDPEVNVGVIEAGPSALDGKDGGAITVPGRYGETIGSKYDWQFETTPQPGLGGRSLKWPRGRVLGGTSALNFMAWNRGHRGDYDAWARLGNQGWGWDDLLPYFLRSETFHQPSAAHQEYYHSSYDDEFNGTTGPLHTTHIKQYGPAHQYWHAALKELGVASNHDSLAGSNCGVWNMVCTIDPHRQERSYSALAYFAPVATRKNLHVLTDATVLNVLVETINGEWRATGVRVRYGDEEKDLKTVREVILSTGSVQSPQLLELSGIGQRKVLEAAGIDVKIDNSNVGENLQDHMMTATIFEVLPTLSSRDDIFNDTILREAADRAYYASQTGPWTVLPCSVAYCPLAQVASHNEQAQLHIIAQNIARETGRSQDDLLGEQFDSTKKMRGQLEYIFDLGNWSTYFESEPGKKYGTLLQMLQYPFSRGSIHISPQKDLSRKSTAGDKPVIDPRYYQGPGEIDRQVMVLGQRMAERISQTEPLAKIIQKRVFPPLSENSTLEQSVHEEFVSNYTVTDWHPVGTCAMGGSEGAKTGVVDERLRVYGVRGLRVIDASVMPLQVGAHIQATVYAIAEKGAAMIREDWSGSV</sequence>
<feature type="region of interest" description="Disordered" evidence="13">
    <location>
        <begin position="469"/>
        <end position="488"/>
    </location>
</feature>
<evidence type="ECO:0000313" key="16">
    <source>
        <dbReference type="EMBL" id="CEJ61458.1"/>
    </source>
</evidence>
<feature type="binding site" evidence="11">
    <location>
        <begin position="552"/>
        <end position="553"/>
    </location>
    <ligand>
        <name>FAD</name>
        <dbReference type="ChEBI" id="CHEBI:57692"/>
    </ligand>
</feature>
<dbReference type="GO" id="GO:0050660">
    <property type="term" value="F:flavin adenine dinucleotide binding"/>
    <property type="evidence" value="ECO:0007669"/>
    <property type="project" value="InterPro"/>
</dbReference>
<evidence type="ECO:0000256" key="7">
    <source>
        <dbReference type="ARBA" id="ARBA00022630"/>
    </source>
</evidence>
<feature type="binding site" evidence="11">
    <location>
        <position position="251"/>
    </location>
    <ligand>
        <name>FAD</name>
        <dbReference type="ChEBI" id="CHEBI:57692"/>
    </ligand>
</feature>
<dbReference type="PANTHER" id="PTHR11552:SF201">
    <property type="entry name" value="GLUCOSE-METHANOL-CHOLINE OXIDOREDUCTASE N-TERMINAL DOMAIN-CONTAINING PROTEIN"/>
    <property type="match status" value="1"/>
</dbReference>
<gene>
    <name evidence="16" type="ORF">PMG11_09990</name>
</gene>
<dbReference type="Gene3D" id="3.50.50.60">
    <property type="entry name" value="FAD/NAD(P)-binding domain"/>
    <property type="match status" value="1"/>
</dbReference>
<evidence type="ECO:0000256" key="10">
    <source>
        <dbReference type="PIRSR" id="PIRSR000137-1"/>
    </source>
</evidence>
<name>A0A0F7TXU4_PENBI</name>
<comment type="similarity">
    <text evidence="4 12">Belongs to the GMC oxidoreductase family.</text>
</comment>
<dbReference type="Pfam" id="PF05199">
    <property type="entry name" value="GMC_oxred_C"/>
    <property type="match status" value="1"/>
</dbReference>
<reference evidence="17" key="1">
    <citation type="journal article" date="2015" name="Genome Announc.">
        <title>Draft genome sequence of the fungus Penicillium brasilianum MG11.</title>
        <authorList>
            <person name="Horn F."/>
            <person name="Linde J."/>
            <person name="Mattern D.J."/>
            <person name="Walther G."/>
            <person name="Guthke R."/>
            <person name="Brakhage A.A."/>
            <person name="Valiante V."/>
        </authorList>
    </citation>
    <scope>NUCLEOTIDE SEQUENCE [LARGE SCALE GENOMIC DNA]</scope>
    <source>
        <strain evidence="17">MG11</strain>
    </source>
</reference>